<dbReference type="Proteomes" id="UP001157910">
    <property type="component" value="Unassembled WGS sequence"/>
</dbReference>
<keyword evidence="1" id="KW-0732">Signal</keyword>
<feature type="signal peptide" evidence="1">
    <location>
        <begin position="1"/>
        <end position="22"/>
    </location>
</feature>
<sequence length="159" mass="16787">MKFHLILLVSALATVAATPAAATITADANVARSEGSWGGELAVGMPVIEDGGFAITPGVGVFFHKRDHDGYFEDDSQCFRRSDGERVGDGHCDDSGTKIFGKVEATYRLPMALAFGVGARFIGNDLRAYGTAAMPLVPFIDGKVNIGDNYLAAGVQARF</sequence>
<evidence type="ECO:0000256" key="1">
    <source>
        <dbReference type="SAM" id="SignalP"/>
    </source>
</evidence>
<organism evidence="2 3">
    <name type="scientific">Novosphingobium panipatense</name>
    <dbReference type="NCBI Taxonomy" id="428991"/>
    <lineage>
        <taxon>Bacteria</taxon>
        <taxon>Pseudomonadati</taxon>
        <taxon>Pseudomonadota</taxon>
        <taxon>Alphaproteobacteria</taxon>
        <taxon>Sphingomonadales</taxon>
        <taxon>Sphingomonadaceae</taxon>
        <taxon>Novosphingobium</taxon>
    </lineage>
</organism>
<comment type="caution">
    <text evidence="2">The sequence shown here is derived from an EMBL/GenBank/DDBJ whole genome shotgun (WGS) entry which is preliminary data.</text>
</comment>
<accession>A0ABY1QJ78</accession>
<proteinExistence type="predicted"/>
<reference evidence="2 3" key="1">
    <citation type="submission" date="2017-05" db="EMBL/GenBank/DDBJ databases">
        <authorList>
            <person name="Varghese N."/>
            <person name="Submissions S."/>
        </authorList>
    </citation>
    <scope>NUCLEOTIDE SEQUENCE [LARGE SCALE GENOMIC DNA]</scope>
    <source>
        <strain evidence="2 3">SM16</strain>
    </source>
</reference>
<protein>
    <recommendedName>
        <fullName evidence="4">Outer membrane protein beta-barrel domain-containing protein</fullName>
    </recommendedName>
</protein>
<dbReference type="RefSeq" id="WP_283406168.1">
    <property type="nucleotide sequence ID" value="NZ_FXUI01000005.1"/>
</dbReference>
<gene>
    <name evidence="2" type="ORF">SAMN06296065_105196</name>
</gene>
<evidence type="ECO:0008006" key="4">
    <source>
        <dbReference type="Google" id="ProtNLM"/>
    </source>
</evidence>
<name>A0ABY1QJ78_9SPHN</name>
<evidence type="ECO:0000313" key="3">
    <source>
        <dbReference type="Proteomes" id="UP001157910"/>
    </source>
</evidence>
<dbReference type="EMBL" id="FXUI01000005">
    <property type="protein sequence ID" value="SMP69909.1"/>
    <property type="molecule type" value="Genomic_DNA"/>
</dbReference>
<evidence type="ECO:0000313" key="2">
    <source>
        <dbReference type="EMBL" id="SMP69909.1"/>
    </source>
</evidence>
<keyword evidence="3" id="KW-1185">Reference proteome</keyword>
<feature type="chain" id="PRO_5045188220" description="Outer membrane protein beta-barrel domain-containing protein" evidence="1">
    <location>
        <begin position="23"/>
        <end position="159"/>
    </location>
</feature>